<dbReference type="Proteomes" id="UP000006281">
    <property type="component" value="Chromosome"/>
</dbReference>
<dbReference type="SMART" id="SM00220">
    <property type="entry name" value="S_TKc"/>
    <property type="match status" value="1"/>
</dbReference>
<dbReference type="InterPro" id="IPR051681">
    <property type="entry name" value="Ser/Thr_Kinases-Pseudokinases"/>
</dbReference>
<dbReference type="InterPro" id="IPR008271">
    <property type="entry name" value="Ser/Thr_kinase_AS"/>
</dbReference>
<dbReference type="PROSITE" id="PS00107">
    <property type="entry name" value="PROTEIN_KINASE_ATP"/>
    <property type="match status" value="1"/>
</dbReference>
<dbReference type="Pfam" id="PF00069">
    <property type="entry name" value="Pkinase"/>
    <property type="match status" value="1"/>
</dbReference>
<evidence type="ECO:0000259" key="5">
    <source>
        <dbReference type="PROSITE" id="PS50011"/>
    </source>
</evidence>
<evidence type="ECO:0000256" key="2">
    <source>
        <dbReference type="ARBA" id="ARBA00022840"/>
    </source>
</evidence>
<dbReference type="PATRIC" id="fig|1179773.3.peg.5409"/>
<evidence type="ECO:0000256" key="3">
    <source>
        <dbReference type="PROSITE-ProRule" id="PRU10141"/>
    </source>
</evidence>
<keyword evidence="2 3" id="KW-0067">ATP-binding</keyword>
<dbReference type="Gene3D" id="1.10.510.10">
    <property type="entry name" value="Transferase(Phosphotransferase) domain 1"/>
    <property type="match status" value="2"/>
</dbReference>
<name>K0K2X1_SACES</name>
<gene>
    <name evidence="6" type="ordered locus">BN6_53710</name>
</gene>
<dbReference type="STRING" id="1179773.BN6_53710"/>
<reference evidence="6 7" key="1">
    <citation type="journal article" date="2012" name="BMC Genomics">
        <title>Complete genome sequence of Saccharothrix espanaensis DSM 44229T and comparison to the other completely sequenced Pseudonocardiaceae.</title>
        <authorList>
            <person name="Strobel T."/>
            <person name="Al-Dilaimi A."/>
            <person name="Blom J."/>
            <person name="Gessner A."/>
            <person name="Kalinowski J."/>
            <person name="Luzhetska M."/>
            <person name="Puhler A."/>
            <person name="Szczepanowski R."/>
            <person name="Bechthold A."/>
            <person name="Ruckert C."/>
        </authorList>
    </citation>
    <scope>NUCLEOTIDE SEQUENCE [LARGE SCALE GENOMIC DNA]</scope>
    <source>
        <strain evidence="7">ATCC 51144 / DSM 44229 / JCM 9112 / NBRC 15066 / NRRL 15764</strain>
    </source>
</reference>
<proteinExistence type="predicted"/>
<accession>K0K2X1</accession>
<feature type="region of interest" description="Disordered" evidence="4">
    <location>
        <begin position="17"/>
        <end position="56"/>
    </location>
</feature>
<dbReference type="EMBL" id="HE804045">
    <property type="protein sequence ID" value="CCH32631.1"/>
    <property type="molecule type" value="Genomic_DNA"/>
</dbReference>
<dbReference type="AlphaFoldDB" id="K0K2X1"/>
<evidence type="ECO:0000313" key="6">
    <source>
        <dbReference type="EMBL" id="CCH32631.1"/>
    </source>
</evidence>
<dbReference type="PANTHER" id="PTHR44329">
    <property type="entry name" value="SERINE/THREONINE-PROTEIN KINASE TNNI3K-RELATED"/>
    <property type="match status" value="1"/>
</dbReference>
<keyword evidence="7" id="KW-1185">Reference proteome</keyword>
<dbReference type="InterPro" id="IPR017441">
    <property type="entry name" value="Protein_kinase_ATP_BS"/>
</dbReference>
<dbReference type="SUPFAM" id="SSF56112">
    <property type="entry name" value="Protein kinase-like (PK-like)"/>
    <property type="match status" value="2"/>
</dbReference>
<evidence type="ECO:0000256" key="1">
    <source>
        <dbReference type="ARBA" id="ARBA00022741"/>
    </source>
</evidence>
<dbReference type="CDD" id="cd14014">
    <property type="entry name" value="STKc_PknB_like"/>
    <property type="match status" value="1"/>
</dbReference>
<evidence type="ECO:0000256" key="4">
    <source>
        <dbReference type="SAM" id="MobiDB-lite"/>
    </source>
</evidence>
<dbReference type="HOGENOM" id="CLU_367560_0_0_11"/>
<dbReference type="KEGG" id="sesp:BN6_53710"/>
<feature type="region of interest" description="Disordered" evidence="4">
    <location>
        <begin position="585"/>
        <end position="610"/>
    </location>
</feature>
<dbReference type="GO" id="GO:0005524">
    <property type="term" value="F:ATP binding"/>
    <property type="evidence" value="ECO:0007669"/>
    <property type="project" value="UniProtKB-UniRule"/>
</dbReference>
<protein>
    <recommendedName>
        <fullName evidence="5">Protein kinase domain-containing protein</fullName>
    </recommendedName>
</protein>
<dbReference type="eggNOG" id="COG0515">
    <property type="taxonomic scope" value="Bacteria"/>
</dbReference>
<keyword evidence="1 3" id="KW-0547">Nucleotide-binding</keyword>
<dbReference type="PROSITE" id="PS00108">
    <property type="entry name" value="PROTEIN_KINASE_ST"/>
    <property type="match status" value="1"/>
</dbReference>
<feature type="domain" description="Protein kinase" evidence="5">
    <location>
        <begin position="317"/>
        <end position="574"/>
    </location>
</feature>
<organism evidence="6 7">
    <name type="scientific">Saccharothrix espanaensis (strain ATCC 51144 / DSM 44229 / JCM 9112 / NBRC 15066 / NRRL 15764)</name>
    <dbReference type="NCBI Taxonomy" id="1179773"/>
    <lineage>
        <taxon>Bacteria</taxon>
        <taxon>Bacillati</taxon>
        <taxon>Actinomycetota</taxon>
        <taxon>Actinomycetes</taxon>
        <taxon>Pseudonocardiales</taxon>
        <taxon>Pseudonocardiaceae</taxon>
        <taxon>Saccharothrix</taxon>
    </lineage>
</organism>
<dbReference type="InterPro" id="IPR011009">
    <property type="entry name" value="Kinase-like_dom_sf"/>
</dbReference>
<dbReference type="GO" id="GO:0004674">
    <property type="term" value="F:protein serine/threonine kinase activity"/>
    <property type="evidence" value="ECO:0007669"/>
    <property type="project" value="TreeGrafter"/>
</dbReference>
<evidence type="ECO:0000313" key="7">
    <source>
        <dbReference type="Proteomes" id="UP000006281"/>
    </source>
</evidence>
<sequence length="758" mass="79566">MTAVGRRVDWSMVGARESSDARLVPQPSGRKRVYEDRPGSWLPGDPIGAEPVGDRGPLAEVRSTRDGVEVVVLVVTRVPGSRHRARLRDECADLEGRLAPVDPGLVLPLLDHGVDDAGRPFLVLTSAPPVSAGVPHTPDDVARAAKALAAGLEALAAHGVLGPVPPLHHDGSGGFVLGTPLPPAIADLVPPTGHEPPEVLRGEEWTVRGTVFACASTLWALLTGQPPYRADERGRLARLTGERPEAAGHRPEVVEVLAGALALDPSSRPATPTALVRTLVAALSGNGDPTPDRLETLPPAGAVPTTDAFVPFGKNYLMDPTPIGRGATGHVHAGRNRSTGSPVAIKLLRTEYSTDVAVLSRFFAEREVLRGVRHPNIVRVLDLLFEDEQVGIVMDLVEGGDLRSLLSRGPLPLADAAALLGQTATALDVVHANGIVHRDLKPENVLLAGTGPDRTARLTDFGLARVVDAPGRTRFTELRGTQAYLAPELFDGAPPTPATDVYALGITAYELLAGRRPFAEGTDAALMRAHLEREPERPDGVVDDAWRLIAACLDKVPDRRPTAREVAVGWSALLTSAPPHFAPPVASGPEDRQSTGTAVRPVPVKPVQPPVPRKRRRWIAVAVAAVAVGGAGTGITLGLDETPAAPTSTASTTASTPAPTTATRLYPVAANISVQADGTGTLRWSAGTSRLPGLQHFIVLRVLGDETPRQVGAELPPTADSLAVSGVRRGDRTCFRVFGYGVTAPPPDPAPPLACTES</sequence>
<dbReference type="PANTHER" id="PTHR44329:SF214">
    <property type="entry name" value="PROTEIN KINASE DOMAIN-CONTAINING PROTEIN"/>
    <property type="match status" value="1"/>
</dbReference>
<dbReference type="PROSITE" id="PS50011">
    <property type="entry name" value="PROTEIN_KINASE_DOM"/>
    <property type="match status" value="1"/>
</dbReference>
<dbReference type="InterPro" id="IPR000719">
    <property type="entry name" value="Prot_kinase_dom"/>
</dbReference>
<feature type="binding site" evidence="3">
    <location>
        <position position="346"/>
    </location>
    <ligand>
        <name>ATP</name>
        <dbReference type="ChEBI" id="CHEBI:30616"/>
    </ligand>
</feature>